<dbReference type="Pfam" id="PF04055">
    <property type="entry name" value="Radical_SAM"/>
    <property type="match status" value="1"/>
</dbReference>
<dbReference type="SFLD" id="SFLDG01067">
    <property type="entry name" value="SPASM/twitch_domain_containing"/>
    <property type="match status" value="1"/>
</dbReference>
<protein>
    <submittedName>
        <fullName evidence="8">Radical SAM protein</fullName>
    </submittedName>
</protein>
<dbReference type="Proteomes" id="UP001594351">
    <property type="component" value="Unassembled WGS sequence"/>
</dbReference>
<keyword evidence="6" id="KW-0411">Iron-sulfur</keyword>
<dbReference type="Gene3D" id="3.20.20.70">
    <property type="entry name" value="Aldolase class I"/>
    <property type="match status" value="1"/>
</dbReference>
<gene>
    <name evidence="8" type="ORF">ACFL27_07695</name>
</gene>
<evidence type="ECO:0000313" key="9">
    <source>
        <dbReference type="Proteomes" id="UP001594351"/>
    </source>
</evidence>
<reference evidence="8 9" key="1">
    <citation type="submission" date="2024-09" db="EMBL/GenBank/DDBJ databases">
        <title>Laminarin stimulates single cell rates of sulfate reduction while oxygen inhibits transcriptomic activity in coastal marine sediment.</title>
        <authorList>
            <person name="Lindsay M."/>
            <person name="Orcutt B."/>
            <person name="Emerson D."/>
            <person name="Stepanauskas R."/>
            <person name="D'Angelo T."/>
        </authorList>
    </citation>
    <scope>NUCLEOTIDE SEQUENCE [LARGE SCALE GENOMIC DNA]</scope>
    <source>
        <strain evidence="8">SAG AM-311-K15</strain>
    </source>
</reference>
<keyword evidence="2" id="KW-0004">4Fe-4S</keyword>
<keyword evidence="3" id="KW-0949">S-adenosyl-L-methionine</keyword>
<sequence length="263" mass="29378">MPAFDWIQIEVSTFCNASCIYCPHTCYEETWLNKHFPLSLFKNLIPYFMKGTLIYLQGWGEPLLNPEFFTMVNLAKKAGCFVGTTTNGNLFTEKTFAQVLDSGIDIVSFSLAGTDERNDAIRSGTSIGEVVEAIRGLNSLKRSRALSKPALHIAYLLLRSQQQKLARLPDLLTDLGIENVIISALDFVPTAVPAPPERVRHVPYHLVSSAGETDQKALSARPGMQHWEPPEEVELHTYALWVEIALGVSDGAFRSEHRKIWST</sequence>
<dbReference type="SUPFAM" id="SSF102114">
    <property type="entry name" value="Radical SAM enzymes"/>
    <property type="match status" value="1"/>
</dbReference>
<accession>A0ABV6YV47</accession>
<proteinExistence type="predicted"/>
<keyword evidence="4" id="KW-0479">Metal-binding</keyword>
<evidence type="ECO:0000256" key="6">
    <source>
        <dbReference type="ARBA" id="ARBA00023014"/>
    </source>
</evidence>
<dbReference type="InterPro" id="IPR007197">
    <property type="entry name" value="rSAM"/>
</dbReference>
<dbReference type="CDD" id="cd01335">
    <property type="entry name" value="Radical_SAM"/>
    <property type="match status" value="1"/>
</dbReference>
<dbReference type="InterPro" id="IPR013785">
    <property type="entry name" value="Aldolase_TIM"/>
</dbReference>
<feature type="domain" description="Radical SAM core" evidence="7">
    <location>
        <begin position="9"/>
        <end position="139"/>
    </location>
</feature>
<name>A0ABV6YV47_UNCC1</name>
<evidence type="ECO:0000256" key="4">
    <source>
        <dbReference type="ARBA" id="ARBA00022723"/>
    </source>
</evidence>
<dbReference type="PANTHER" id="PTHR43787">
    <property type="entry name" value="FEMO COFACTOR BIOSYNTHESIS PROTEIN NIFB-RELATED"/>
    <property type="match status" value="1"/>
</dbReference>
<keyword evidence="9" id="KW-1185">Reference proteome</keyword>
<keyword evidence="5" id="KW-0408">Iron</keyword>
<organism evidence="8 9">
    <name type="scientific">candidate division CSSED10-310 bacterium</name>
    <dbReference type="NCBI Taxonomy" id="2855610"/>
    <lineage>
        <taxon>Bacteria</taxon>
        <taxon>Bacteria division CSSED10-310</taxon>
    </lineage>
</organism>
<evidence type="ECO:0000256" key="1">
    <source>
        <dbReference type="ARBA" id="ARBA00001966"/>
    </source>
</evidence>
<dbReference type="SFLD" id="SFLDS00029">
    <property type="entry name" value="Radical_SAM"/>
    <property type="match status" value="1"/>
</dbReference>
<evidence type="ECO:0000256" key="2">
    <source>
        <dbReference type="ARBA" id="ARBA00022485"/>
    </source>
</evidence>
<evidence type="ECO:0000256" key="3">
    <source>
        <dbReference type="ARBA" id="ARBA00022691"/>
    </source>
</evidence>
<comment type="cofactor">
    <cofactor evidence="1">
        <name>[4Fe-4S] cluster</name>
        <dbReference type="ChEBI" id="CHEBI:49883"/>
    </cofactor>
</comment>
<evidence type="ECO:0000313" key="8">
    <source>
        <dbReference type="EMBL" id="MFC1850058.1"/>
    </source>
</evidence>
<comment type="caution">
    <text evidence="8">The sequence shown here is derived from an EMBL/GenBank/DDBJ whole genome shotgun (WGS) entry which is preliminary data.</text>
</comment>
<dbReference type="PANTHER" id="PTHR43787:SF10">
    <property type="entry name" value="COFACTOR MODIFYING PROTEIN"/>
    <property type="match status" value="1"/>
</dbReference>
<evidence type="ECO:0000259" key="7">
    <source>
        <dbReference type="Pfam" id="PF04055"/>
    </source>
</evidence>
<dbReference type="InterPro" id="IPR058240">
    <property type="entry name" value="rSAM_sf"/>
</dbReference>
<evidence type="ECO:0000256" key="5">
    <source>
        <dbReference type="ARBA" id="ARBA00023004"/>
    </source>
</evidence>
<dbReference type="EMBL" id="JBHPBY010000074">
    <property type="protein sequence ID" value="MFC1850058.1"/>
    <property type="molecule type" value="Genomic_DNA"/>
</dbReference>